<protein>
    <submittedName>
        <fullName evidence="2">5'-methylthioadenosine phosphorylase</fullName>
        <ecNumber evidence="2">2.4.2.28</ecNumber>
    </submittedName>
</protein>
<proteinExistence type="predicted"/>
<dbReference type="EC" id="2.4.2.28" evidence="2"/>
<evidence type="ECO:0000313" key="2">
    <source>
        <dbReference type="EMBL" id="CAA9573934.1"/>
    </source>
</evidence>
<feature type="region of interest" description="Disordered" evidence="1">
    <location>
        <begin position="1"/>
        <end position="35"/>
    </location>
</feature>
<feature type="compositionally biased region" description="Basic residues" evidence="1">
    <location>
        <begin position="7"/>
        <end position="22"/>
    </location>
</feature>
<dbReference type="GO" id="GO:0017061">
    <property type="term" value="F:S-methyl-5-thioadenosine phosphorylase activity"/>
    <property type="evidence" value="ECO:0007669"/>
    <property type="project" value="UniProtKB-EC"/>
</dbReference>
<gene>
    <name evidence="2" type="ORF">AVDCRST_MAG59-3787</name>
</gene>
<evidence type="ECO:0000256" key="1">
    <source>
        <dbReference type="SAM" id="MobiDB-lite"/>
    </source>
</evidence>
<keyword evidence="2" id="KW-0808">Transferase</keyword>
<sequence length="35" mass="4221">ARDNRRERHLRHARSGNRRRGLARNPVRATEWSDP</sequence>
<feature type="non-terminal residue" evidence="2">
    <location>
        <position position="35"/>
    </location>
</feature>
<feature type="non-terminal residue" evidence="2">
    <location>
        <position position="1"/>
    </location>
</feature>
<dbReference type="EMBL" id="CADCWF010000277">
    <property type="protein sequence ID" value="CAA9573934.1"/>
    <property type="molecule type" value="Genomic_DNA"/>
</dbReference>
<keyword evidence="2" id="KW-0328">Glycosyltransferase</keyword>
<organism evidence="2">
    <name type="scientific">uncultured Thermomicrobiales bacterium</name>
    <dbReference type="NCBI Taxonomy" id="1645740"/>
    <lineage>
        <taxon>Bacteria</taxon>
        <taxon>Pseudomonadati</taxon>
        <taxon>Thermomicrobiota</taxon>
        <taxon>Thermomicrobia</taxon>
        <taxon>Thermomicrobiales</taxon>
        <taxon>environmental samples</taxon>
    </lineage>
</organism>
<accession>A0A6J4VD57</accession>
<reference evidence="2" key="1">
    <citation type="submission" date="2020-02" db="EMBL/GenBank/DDBJ databases">
        <authorList>
            <person name="Meier V. D."/>
        </authorList>
    </citation>
    <scope>NUCLEOTIDE SEQUENCE</scope>
    <source>
        <strain evidence="2">AVDCRST_MAG59</strain>
    </source>
</reference>
<name>A0A6J4VD57_9BACT</name>
<dbReference type="AlphaFoldDB" id="A0A6J4VD57"/>